<dbReference type="EMBL" id="LN902843">
    <property type="protein sequence ID" value="CDI97057.1"/>
    <property type="molecule type" value="Genomic_DNA"/>
</dbReference>
<dbReference type="SUPFAM" id="SSF54928">
    <property type="entry name" value="RNA-binding domain, RBD"/>
    <property type="match status" value="2"/>
</dbReference>
<keyword evidence="6" id="KW-1185">Reference proteome</keyword>
<dbReference type="OMA" id="ILMRCRK"/>
<reference evidence="5" key="2">
    <citation type="submission" date="2015-11" db="EMBL/GenBank/DDBJ databases">
        <authorList>
            <person name="Zhang Y."/>
            <person name="Guo Z."/>
        </authorList>
    </citation>
    <scope>NUCLEOTIDE SEQUENCE</scope>
</reference>
<feature type="region of interest" description="Disordered" evidence="3">
    <location>
        <begin position="330"/>
        <end position="386"/>
    </location>
</feature>
<organism evidence="5 6">
    <name type="scientific">Echinococcus multilocularis</name>
    <name type="common">Fox tapeworm</name>
    <dbReference type="NCBI Taxonomy" id="6211"/>
    <lineage>
        <taxon>Eukaryota</taxon>
        <taxon>Metazoa</taxon>
        <taxon>Spiralia</taxon>
        <taxon>Lophotrochozoa</taxon>
        <taxon>Platyhelminthes</taxon>
        <taxon>Cestoda</taxon>
        <taxon>Eucestoda</taxon>
        <taxon>Cyclophyllidea</taxon>
        <taxon>Taeniidae</taxon>
        <taxon>Echinococcus</taxon>
    </lineage>
</organism>
<dbReference type="Gene3D" id="3.30.70.330">
    <property type="match status" value="2"/>
</dbReference>
<feature type="region of interest" description="Disordered" evidence="3">
    <location>
        <begin position="38"/>
        <end position="65"/>
    </location>
</feature>
<dbReference type="GO" id="GO:0005730">
    <property type="term" value="C:nucleolus"/>
    <property type="evidence" value="ECO:0007669"/>
    <property type="project" value="TreeGrafter"/>
</dbReference>
<accession>A0A087VXP5</accession>
<sequence length="386" mass="43165">MWAHNPRRQLFGAVSQTLLIRRMAETLMPSSFLPKRRDVLKKRSLPGGKSTTSNKSELDIAPPKSNEELRGLTKSVLLKGLSVKAGYVHFKKSLPVTPKNITLSTRFGQKNALLTFSTEEDCSKAFDTLESFTYDGRKPLVVFVRPRATVPKVAPDKPLSTEFCLDIANIPFFITLEQLKAVFPKAEAILMRCRKDGKFKGSCIAVFKSQSDYDEAEAACKEEIMEGRRLLCSQTTSEDCNKLLEEYSLGPSNGDREGLQIKLFNLPYGVSKEEIKKTFPKARNIFLPQDKKGNPTGIAILTFKTKAICQAALGRAKNVRLQGRRLRAEINVSAPKTDGEGNCAKRKPRPSRAQSTKRRRSDAQNSQPAKKPKLNLSEDDDRGNNW</sequence>
<evidence type="ECO:0000256" key="2">
    <source>
        <dbReference type="PROSITE-ProRule" id="PRU00176"/>
    </source>
</evidence>
<dbReference type="OrthoDB" id="167718at2759"/>
<evidence type="ECO:0000313" key="6">
    <source>
        <dbReference type="Proteomes" id="UP000017246"/>
    </source>
</evidence>
<keyword evidence="1 2" id="KW-0694">RNA-binding</keyword>
<dbReference type="CDD" id="cd00590">
    <property type="entry name" value="RRM_SF"/>
    <property type="match status" value="2"/>
</dbReference>
<gene>
    <name evidence="5" type="ORF">EmuJ_000080500</name>
</gene>
<evidence type="ECO:0000256" key="1">
    <source>
        <dbReference type="ARBA" id="ARBA00022884"/>
    </source>
</evidence>
<evidence type="ECO:0000259" key="4">
    <source>
        <dbReference type="PROSITE" id="PS50102"/>
    </source>
</evidence>
<reference evidence="5" key="1">
    <citation type="journal article" date="2013" name="Nature">
        <title>The genomes of four tapeworm species reveal adaptations to parasitism.</title>
        <authorList>
            <person name="Tsai I.J."/>
            <person name="Zarowiecki M."/>
            <person name="Holroyd N."/>
            <person name="Garciarrubio A."/>
            <person name="Sanchez-Flores A."/>
            <person name="Brooks K.L."/>
            <person name="Tracey A."/>
            <person name="Bobes R.J."/>
            <person name="Fragoso G."/>
            <person name="Sciutto E."/>
            <person name="Aslett M."/>
            <person name="Beasley H."/>
            <person name="Bennett H.M."/>
            <person name="Cai J."/>
            <person name="Camicia F."/>
            <person name="Clark R."/>
            <person name="Cucher M."/>
            <person name="De Silva N."/>
            <person name="Day T.A."/>
            <person name="Deplazes P."/>
            <person name="Estrada K."/>
            <person name="Fernandez C."/>
            <person name="Holland P.W."/>
            <person name="Hou J."/>
            <person name="Hu S."/>
            <person name="Huckvale T."/>
            <person name="Hung S.S."/>
            <person name="Kamenetzky L."/>
            <person name="Keane J.A."/>
            <person name="Kiss F."/>
            <person name="Koziol U."/>
            <person name="Lambert O."/>
            <person name="Liu K."/>
            <person name="Luo X."/>
            <person name="Luo Y."/>
            <person name="Macchiaroli N."/>
            <person name="Nichol S."/>
            <person name="Paps J."/>
            <person name="Parkinson J."/>
            <person name="Pouchkina-Stantcheva N."/>
            <person name="Riddiford N."/>
            <person name="Rosenzvit M."/>
            <person name="Salinas G."/>
            <person name="Wasmuth J.D."/>
            <person name="Zamanian M."/>
            <person name="Zheng Y."/>
            <person name="Cai X."/>
            <person name="Soberon X."/>
            <person name="Olson P.D."/>
            <person name="Laclette J.P."/>
            <person name="Brehm K."/>
            <person name="Berriman M."/>
            <person name="Garciarrubio A."/>
            <person name="Bobes R.J."/>
            <person name="Fragoso G."/>
            <person name="Sanchez-Flores A."/>
            <person name="Estrada K."/>
            <person name="Cevallos M.A."/>
            <person name="Morett E."/>
            <person name="Gonzalez V."/>
            <person name="Portillo T."/>
            <person name="Ochoa-Leyva A."/>
            <person name="Jose M.V."/>
            <person name="Sciutto E."/>
            <person name="Landa A."/>
            <person name="Jimenez L."/>
            <person name="Valdes V."/>
            <person name="Carrero J.C."/>
            <person name="Larralde C."/>
            <person name="Morales-Montor J."/>
            <person name="Limon-Lason J."/>
            <person name="Soberon X."/>
            <person name="Laclette J.P."/>
        </authorList>
    </citation>
    <scope>NUCLEOTIDE SEQUENCE [LARGE SCALE GENOMIC DNA]</scope>
</reference>
<dbReference type="PROSITE" id="PS50102">
    <property type="entry name" value="RRM"/>
    <property type="match status" value="1"/>
</dbReference>
<dbReference type="InterPro" id="IPR035979">
    <property type="entry name" value="RBD_domain_sf"/>
</dbReference>
<protein>
    <submittedName>
        <fullName evidence="5">Nucleolin</fullName>
    </submittedName>
</protein>
<feature type="compositionally biased region" description="Basic residues" evidence="3">
    <location>
        <begin position="344"/>
        <end position="360"/>
    </location>
</feature>
<dbReference type="PANTHER" id="PTHR23236:SF11">
    <property type="entry name" value="EUKARYOTIC TRANSLATION INITIATION FACTOR 4H"/>
    <property type="match status" value="1"/>
</dbReference>
<dbReference type="GO" id="GO:0003723">
    <property type="term" value="F:RNA binding"/>
    <property type="evidence" value="ECO:0007669"/>
    <property type="project" value="UniProtKB-UniRule"/>
</dbReference>
<dbReference type="AlphaFoldDB" id="A0A087VXP5"/>
<dbReference type="STRING" id="6211.A0A087VXP5"/>
<feature type="domain" description="RRM" evidence="4">
    <location>
        <begin position="259"/>
        <end position="333"/>
    </location>
</feature>
<dbReference type="SMART" id="SM00360">
    <property type="entry name" value="RRM"/>
    <property type="match status" value="2"/>
</dbReference>
<proteinExistence type="predicted"/>
<name>A0A087VXP5_ECHMU</name>
<feature type="compositionally biased region" description="Acidic residues" evidence="3">
    <location>
        <begin position="377"/>
        <end position="386"/>
    </location>
</feature>
<dbReference type="PANTHER" id="PTHR23236">
    <property type="entry name" value="EUKARYOTIC TRANSLATION INITIATION FACTOR 4B/4H"/>
    <property type="match status" value="1"/>
</dbReference>
<dbReference type="Pfam" id="PF00076">
    <property type="entry name" value="RRM_1"/>
    <property type="match status" value="2"/>
</dbReference>
<evidence type="ECO:0000256" key="3">
    <source>
        <dbReference type="SAM" id="MobiDB-lite"/>
    </source>
</evidence>
<dbReference type="Proteomes" id="UP000017246">
    <property type="component" value="Unassembled WGS sequence"/>
</dbReference>
<dbReference type="InterPro" id="IPR012677">
    <property type="entry name" value="Nucleotide-bd_a/b_plait_sf"/>
</dbReference>
<dbReference type="InterPro" id="IPR000504">
    <property type="entry name" value="RRM_dom"/>
</dbReference>
<evidence type="ECO:0000313" key="5">
    <source>
        <dbReference type="EMBL" id="CDI97057.1"/>
    </source>
</evidence>
<dbReference type="eggNOG" id="KOG0123">
    <property type="taxonomic scope" value="Eukaryota"/>
</dbReference>